<dbReference type="PATRIC" id="fig|29540.5.peg.520"/>
<dbReference type="eggNOG" id="arCOG06242">
    <property type="taxonomic scope" value="Archaea"/>
</dbReference>
<dbReference type="RefSeq" id="WP_006107306.1">
    <property type="nucleotide sequence ID" value="NZ_AOIO01000007.1"/>
</dbReference>
<dbReference type="AlphaFoldDB" id="M0B4X5"/>
<sequence>MTPGTQSDANRKSEPTPTGRPEIEVCQSGPDKSVFIESGNTDGWISSTVLVDVIQ</sequence>
<evidence type="ECO:0000256" key="1">
    <source>
        <dbReference type="SAM" id="MobiDB-lite"/>
    </source>
</evidence>
<gene>
    <name evidence="2" type="ORF">C481_02522</name>
</gene>
<organism evidence="2 3">
    <name type="scientific">Natrialba asiatica (strain ATCC 700177 / DSM 12278 / JCM 9576 / FERM P-10747 / NBRC 102637 / 172P1)</name>
    <dbReference type="NCBI Taxonomy" id="29540"/>
    <lineage>
        <taxon>Archaea</taxon>
        <taxon>Methanobacteriati</taxon>
        <taxon>Methanobacteriota</taxon>
        <taxon>Stenosarchaea group</taxon>
        <taxon>Halobacteria</taxon>
        <taxon>Halobacteriales</taxon>
        <taxon>Natrialbaceae</taxon>
        <taxon>Natrialba</taxon>
    </lineage>
</organism>
<dbReference type="EMBL" id="AOIO01000007">
    <property type="protein sequence ID" value="ELZ05557.1"/>
    <property type="molecule type" value="Genomic_DNA"/>
</dbReference>
<reference evidence="2 3" key="1">
    <citation type="journal article" date="2014" name="PLoS Genet.">
        <title>Phylogenetically driven sequencing of extremely halophilic archaea reveals strategies for static and dynamic osmo-response.</title>
        <authorList>
            <person name="Becker E.A."/>
            <person name="Seitzer P.M."/>
            <person name="Tritt A."/>
            <person name="Larsen D."/>
            <person name="Krusor M."/>
            <person name="Yao A.I."/>
            <person name="Wu D."/>
            <person name="Madern D."/>
            <person name="Eisen J.A."/>
            <person name="Darling A.E."/>
            <person name="Facciotti M.T."/>
        </authorList>
    </citation>
    <scope>NUCLEOTIDE SEQUENCE [LARGE SCALE GENOMIC DNA]</scope>
    <source>
        <strain evidence="2 3">DSM 12278</strain>
    </source>
</reference>
<accession>M0B4X5</accession>
<evidence type="ECO:0000313" key="2">
    <source>
        <dbReference type="EMBL" id="ELZ05557.1"/>
    </source>
</evidence>
<keyword evidence="3" id="KW-1185">Reference proteome</keyword>
<name>M0B4X5_NATA1</name>
<comment type="caution">
    <text evidence="2">The sequence shown here is derived from an EMBL/GenBank/DDBJ whole genome shotgun (WGS) entry which is preliminary data.</text>
</comment>
<dbReference type="Proteomes" id="UP000011554">
    <property type="component" value="Unassembled WGS sequence"/>
</dbReference>
<evidence type="ECO:0000313" key="3">
    <source>
        <dbReference type="Proteomes" id="UP000011554"/>
    </source>
</evidence>
<feature type="region of interest" description="Disordered" evidence="1">
    <location>
        <begin position="1"/>
        <end position="32"/>
    </location>
</feature>
<protein>
    <submittedName>
        <fullName evidence="2">Uncharacterized protein</fullName>
    </submittedName>
</protein>
<proteinExistence type="predicted"/>
<dbReference type="OrthoDB" id="204433at2157"/>